<protein>
    <recommendedName>
        <fullName evidence="3">PD-(D/E)XK nuclease superfamily protein</fullName>
    </recommendedName>
</protein>
<organism evidence="1 2">
    <name type="scientific">Salinisphaera aquimarina</name>
    <dbReference type="NCBI Taxonomy" id="2094031"/>
    <lineage>
        <taxon>Bacteria</taxon>
        <taxon>Pseudomonadati</taxon>
        <taxon>Pseudomonadota</taxon>
        <taxon>Gammaproteobacteria</taxon>
        <taxon>Salinisphaerales</taxon>
        <taxon>Salinisphaeraceae</taxon>
        <taxon>Salinisphaera</taxon>
    </lineage>
</organism>
<reference evidence="2" key="1">
    <citation type="journal article" date="2019" name="Int. J. Syst. Evol. Microbiol.">
        <title>The Global Catalogue of Microorganisms (GCM) 10K type strain sequencing project: providing services to taxonomists for standard genome sequencing and annotation.</title>
        <authorList>
            <consortium name="The Broad Institute Genomics Platform"/>
            <consortium name="The Broad Institute Genome Sequencing Center for Infectious Disease"/>
            <person name="Wu L."/>
            <person name="Ma J."/>
        </authorList>
    </citation>
    <scope>NUCLEOTIDE SEQUENCE [LARGE SCALE GENOMIC DNA]</scope>
    <source>
        <strain evidence="2">KCTC 52640</strain>
    </source>
</reference>
<name>A0ABV7ESS0_9GAMM</name>
<keyword evidence="2" id="KW-1185">Reference proteome</keyword>
<evidence type="ECO:0000313" key="2">
    <source>
        <dbReference type="Proteomes" id="UP001595462"/>
    </source>
</evidence>
<dbReference type="EMBL" id="JBHRSS010000006">
    <property type="protein sequence ID" value="MFC3104996.1"/>
    <property type="molecule type" value="Genomic_DNA"/>
</dbReference>
<comment type="caution">
    <text evidence="1">The sequence shown here is derived from an EMBL/GenBank/DDBJ whole genome shotgun (WGS) entry which is preliminary data.</text>
</comment>
<evidence type="ECO:0008006" key="3">
    <source>
        <dbReference type="Google" id="ProtNLM"/>
    </source>
</evidence>
<sequence length="234" mass="26953">MFKAITHGKMARWIGDDGQPHSAQSVYRDLEDHLTAAVFARLSYLPRDVFWLLLSSALDQVPPQLRHRPSLQSIDFWPTYNHEDGTRCEPDILLRFDDVDVLVEAKRYDDSEWQTRDQLQAEIESYNNEYPDRPDPFCLLVSGRQPSDLSLLENHAGTLRTTWLALRYAARTARDEMSRELDHGHWRRVLQDIEEALGLHGVAPRALFSDLSDTLGERIRRLGSTGQLWVTGTN</sequence>
<accession>A0ABV7ESS0</accession>
<proteinExistence type="predicted"/>
<dbReference type="Proteomes" id="UP001595462">
    <property type="component" value="Unassembled WGS sequence"/>
</dbReference>
<gene>
    <name evidence="1" type="ORF">ACFOSU_14030</name>
</gene>
<dbReference type="RefSeq" id="WP_380690555.1">
    <property type="nucleotide sequence ID" value="NZ_JBHRSS010000006.1"/>
</dbReference>
<evidence type="ECO:0000313" key="1">
    <source>
        <dbReference type="EMBL" id="MFC3104996.1"/>
    </source>
</evidence>